<proteinExistence type="predicted"/>
<dbReference type="Proteomes" id="UP000499080">
    <property type="component" value="Unassembled WGS sequence"/>
</dbReference>
<accession>A0A4Y2E3I3</accession>
<keyword evidence="3" id="KW-1185">Reference proteome</keyword>
<feature type="region of interest" description="Disordered" evidence="1">
    <location>
        <begin position="125"/>
        <end position="146"/>
    </location>
</feature>
<evidence type="ECO:0000256" key="1">
    <source>
        <dbReference type="SAM" id="MobiDB-lite"/>
    </source>
</evidence>
<gene>
    <name evidence="2" type="ORF">AVEN_257625_1</name>
</gene>
<evidence type="ECO:0000313" key="2">
    <source>
        <dbReference type="EMBL" id="GBM23710.1"/>
    </source>
</evidence>
<reference evidence="2 3" key="1">
    <citation type="journal article" date="2019" name="Sci. Rep.">
        <title>Orb-weaving spider Araneus ventricosus genome elucidates the spidroin gene catalogue.</title>
        <authorList>
            <person name="Kono N."/>
            <person name="Nakamura H."/>
            <person name="Ohtoshi R."/>
            <person name="Moran D.A.P."/>
            <person name="Shinohara A."/>
            <person name="Yoshida Y."/>
            <person name="Fujiwara M."/>
            <person name="Mori M."/>
            <person name="Tomita M."/>
            <person name="Arakawa K."/>
        </authorList>
    </citation>
    <scope>NUCLEOTIDE SEQUENCE [LARGE SCALE GENOMIC DNA]</scope>
</reference>
<sequence>MEEISGSWGRMSIHHRWSFRILPVTGRGCNLVAEAQKFRTLVMRESWHKMAGKALTQVHVHHSFASLKDGVAETHNASSHGRFNTRGQRQSRICTKHHQCSICTLWQELTLRIIQAGIRWRPSTTKHYQQPNPVLPRKPPMSSIMC</sequence>
<comment type="caution">
    <text evidence="2">The sequence shown here is derived from an EMBL/GenBank/DDBJ whole genome shotgun (WGS) entry which is preliminary data.</text>
</comment>
<dbReference type="EMBL" id="BGPR01000502">
    <property type="protein sequence ID" value="GBM23710.1"/>
    <property type="molecule type" value="Genomic_DNA"/>
</dbReference>
<organism evidence="2 3">
    <name type="scientific">Araneus ventricosus</name>
    <name type="common">Orbweaver spider</name>
    <name type="synonym">Epeira ventricosa</name>
    <dbReference type="NCBI Taxonomy" id="182803"/>
    <lineage>
        <taxon>Eukaryota</taxon>
        <taxon>Metazoa</taxon>
        <taxon>Ecdysozoa</taxon>
        <taxon>Arthropoda</taxon>
        <taxon>Chelicerata</taxon>
        <taxon>Arachnida</taxon>
        <taxon>Araneae</taxon>
        <taxon>Araneomorphae</taxon>
        <taxon>Entelegynae</taxon>
        <taxon>Araneoidea</taxon>
        <taxon>Araneidae</taxon>
        <taxon>Araneus</taxon>
    </lineage>
</organism>
<protein>
    <submittedName>
        <fullName evidence="2">Uncharacterized protein</fullName>
    </submittedName>
</protein>
<name>A0A4Y2E3I3_ARAVE</name>
<evidence type="ECO:0000313" key="3">
    <source>
        <dbReference type="Proteomes" id="UP000499080"/>
    </source>
</evidence>
<dbReference type="AlphaFoldDB" id="A0A4Y2E3I3"/>